<dbReference type="OrthoDB" id="2086631at2"/>
<dbReference type="Pfam" id="PF14410">
    <property type="entry name" value="GH-E"/>
    <property type="match status" value="1"/>
</dbReference>
<dbReference type="Proteomes" id="UP000239203">
    <property type="component" value="Unassembled WGS sequence"/>
</dbReference>
<feature type="compositionally biased region" description="Basic and acidic residues" evidence="1">
    <location>
        <begin position="83"/>
        <end position="95"/>
    </location>
</feature>
<evidence type="ECO:0000313" key="4">
    <source>
        <dbReference type="Proteomes" id="UP000239203"/>
    </source>
</evidence>
<evidence type="ECO:0000313" key="3">
    <source>
        <dbReference type="EMBL" id="PPK69566.1"/>
    </source>
</evidence>
<dbReference type="AlphaFoldDB" id="A0A2S6GWK5"/>
<feature type="compositionally biased region" description="Basic and acidic residues" evidence="1">
    <location>
        <begin position="59"/>
        <end position="71"/>
    </location>
</feature>
<dbReference type="EMBL" id="PTIX01000003">
    <property type="protein sequence ID" value="PPK69566.1"/>
    <property type="molecule type" value="Genomic_DNA"/>
</dbReference>
<name>A0A2S6GWK5_9PSEU</name>
<comment type="caution">
    <text evidence="3">The sequence shown here is derived from an EMBL/GenBank/DDBJ whole genome shotgun (WGS) entry which is preliminary data.</text>
</comment>
<dbReference type="InterPro" id="IPR026835">
    <property type="entry name" value="YqcG_C"/>
</dbReference>
<feature type="compositionally biased region" description="Basic and acidic residues" evidence="1">
    <location>
        <begin position="104"/>
        <end position="147"/>
    </location>
</feature>
<proteinExistence type="predicted"/>
<keyword evidence="4" id="KW-1185">Reference proteome</keyword>
<feature type="region of interest" description="Disordered" evidence="1">
    <location>
        <begin position="26"/>
        <end position="71"/>
    </location>
</feature>
<gene>
    <name evidence="3" type="ORF">CLV40_103176</name>
</gene>
<feature type="compositionally biased region" description="Basic and acidic residues" evidence="1">
    <location>
        <begin position="154"/>
        <end position="166"/>
    </location>
</feature>
<sequence length="166" mass="18586">MKLVPAAMRKLERVAGDVQVASKRAKTALKRIDKAPSPSTRARAATGKGAKPPTTGAAKVDKRYERPSGYRKGVRDKVWDAAAKASKDGKVRDPLTGKVMRKNQRWDMGHKPGYEFRKHQESAGKRGIDRDKFLDEHNDPGHYRPELPKSNQSHRGEDHTSDYFGP</sequence>
<evidence type="ECO:0000259" key="2">
    <source>
        <dbReference type="Pfam" id="PF14410"/>
    </source>
</evidence>
<organism evidence="3 4">
    <name type="scientific">Actinokineospora auranticolor</name>
    <dbReference type="NCBI Taxonomy" id="155976"/>
    <lineage>
        <taxon>Bacteria</taxon>
        <taxon>Bacillati</taxon>
        <taxon>Actinomycetota</taxon>
        <taxon>Actinomycetes</taxon>
        <taxon>Pseudonocardiales</taxon>
        <taxon>Pseudonocardiaceae</taxon>
        <taxon>Actinokineospora</taxon>
    </lineage>
</organism>
<protein>
    <submittedName>
        <fullName evidence="3">HNH/ENDO VII superfamily nuclease</fullName>
    </submittedName>
</protein>
<feature type="domain" description="Toxin YqcG C-terminal" evidence="2">
    <location>
        <begin position="88"/>
        <end position="157"/>
    </location>
</feature>
<feature type="region of interest" description="Disordered" evidence="1">
    <location>
        <begin position="83"/>
        <end position="166"/>
    </location>
</feature>
<accession>A0A2S6GWK5</accession>
<reference evidence="3 4" key="1">
    <citation type="submission" date="2018-02" db="EMBL/GenBank/DDBJ databases">
        <title>Genomic Encyclopedia of Archaeal and Bacterial Type Strains, Phase II (KMG-II): from individual species to whole genera.</title>
        <authorList>
            <person name="Goeker M."/>
        </authorList>
    </citation>
    <scope>NUCLEOTIDE SEQUENCE [LARGE SCALE GENOMIC DNA]</scope>
    <source>
        <strain evidence="3 4">YU 961-1</strain>
    </source>
</reference>
<evidence type="ECO:0000256" key="1">
    <source>
        <dbReference type="SAM" id="MobiDB-lite"/>
    </source>
</evidence>